<dbReference type="Pfam" id="PF01398">
    <property type="entry name" value="JAB"/>
    <property type="match status" value="1"/>
</dbReference>
<keyword evidence="6" id="KW-1185">Reference proteome</keyword>
<proteinExistence type="inferred from homology"/>
<evidence type="ECO:0000313" key="6">
    <source>
        <dbReference type="Proteomes" id="UP000799302"/>
    </source>
</evidence>
<dbReference type="Proteomes" id="UP000799302">
    <property type="component" value="Unassembled WGS sequence"/>
</dbReference>
<evidence type="ECO:0000256" key="2">
    <source>
        <dbReference type="SAM" id="MobiDB-lite"/>
    </source>
</evidence>
<dbReference type="AlphaFoldDB" id="A0A6A6UPT1"/>
<feature type="region of interest" description="Disordered" evidence="2">
    <location>
        <begin position="207"/>
        <end position="227"/>
    </location>
</feature>
<dbReference type="Gene3D" id="3.40.140.10">
    <property type="entry name" value="Cytidine Deaminase, domain 2"/>
    <property type="match status" value="1"/>
</dbReference>
<feature type="domain" description="EIF3F/CSN6-like C-terminal" evidence="4">
    <location>
        <begin position="234"/>
        <end position="337"/>
    </location>
</feature>
<dbReference type="PANTHER" id="PTHR10540:SF8">
    <property type="entry name" value="COP9 SIGNALOSOME COMPLEX SUBUNIT 6"/>
    <property type="match status" value="1"/>
</dbReference>
<gene>
    <name evidence="5" type="ORF">BT63DRAFT_435411</name>
</gene>
<organism evidence="5 6">
    <name type="scientific">Microthyrium microscopicum</name>
    <dbReference type="NCBI Taxonomy" id="703497"/>
    <lineage>
        <taxon>Eukaryota</taxon>
        <taxon>Fungi</taxon>
        <taxon>Dikarya</taxon>
        <taxon>Ascomycota</taxon>
        <taxon>Pezizomycotina</taxon>
        <taxon>Dothideomycetes</taxon>
        <taxon>Dothideomycetes incertae sedis</taxon>
        <taxon>Microthyriales</taxon>
        <taxon>Microthyriaceae</taxon>
        <taxon>Microthyrium</taxon>
    </lineage>
</organism>
<dbReference type="Pfam" id="PF13012">
    <property type="entry name" value="MitMem_reg"/>
    <property type="match status" value="1"/>
</dbReference>
<evidence type="ECO:0000259" key="4">
    <source>
        <dbReference type="Pfam" id="PF13012"/>
    </source>
</evidence>
<dbReference type="GO" id="GO:0008237">
    <property type="term" value="F:metallopeptidase activity"/>
    <property type="evidence" value="ECO:0007669"/>
    <property type="project" value="InterPro"/>
</dbReference>
<dbReference type="InterPro" id="IPR024969">
    <property type="entry name" value="EIF3F/CSN6-like_C"/>
</dbReference>
<evidence type="ECO:0000256" key="1">
    <source>
        <dbReference type="ARBA" id="ARBA00010893"/>
    </source>
</evidence>
<dbReference type="OrthoDB" id="1378at2759"/>
<feature type="compositionally biased region" description="Basic and acidic residues" evidence="2">
    <location>
        <begin position="213"/>
        <end position="227"/>
    </location>
</feature>
<evidence type="ECO:0000259" key="3">
    <source>
        <dbReference type="Pfam" id="PF01398"/>
    </source>
</evidence>
<evidence type="ECO:0000313" key="5">
    <source>
        <dbReference type="EMBL" id="KAF2674272.1"/>
    </source>
</evidence>
<accession>A0A6A6UPT1</accession>
<sequence>MAADLVYPSTSDTSPHILLHPLALIAIDDHVSRSGIRRTGPIVGALLGRNNGKEIIAEQTFECGSKKLNGGQIDQSWFSRMVKLQSEIHPALSLIGWYTVGSEPQPWHTGIQAQLKDSFECDSPIFLLYQPQVFKDNAVNGRLPFSMYEGIITQTHDDGDMDVDYKQGSVPPMKFRSISYSLETAPDEAIGLADIMQGASTAIAIAGTSSSSKETDKSKGKAKEQPKEIFTPEEDEQTVLSSIKTKYNAVKMLQSRLDLITAYLKAQPASYLTDASLSPADSTSPIDHEVIRSIAALAAELQLTSPAKLVELTKETQQAKTDGKVLQLLAQLTEHASDVKMLGRRVHVAEPRRRKEAAGQPSMPGLEGLNDWS</sequence>
<dbReference type="GO" id="GO:0008180">
    <property type="term" value="C:COP9 signalosome"/>
    <property type="evidence" value="ECO:0007669"/>
    <property type="project" value="TreeGrafter"/>
</dbReference>
<evidence type="ECO:0008006" key="7">
    <source>
        <dbReference type="Google" id="ProtNLM"/>
    </source>
</evidence>
<comment type="similarity">
    <text evidence="1">Belongs to the peptidase M67A family. CSN6 subfamily.</text>
</comment>
<feature type="domain" description="JAB1/MPN/MOV34 metalloenzyme" evidence="3">
    <location>
        <begin position="14"/>
        <end position="120"/>
    </location>
</feature>
<protein>
    <recommendedName>
        <fullName evidence="7">COP9 signalosome complex subunit 6</fullName>
    </recommendedName>
</protein>
<name>A0A6A6UPT1_9PEZI</name>
<dbReference type="EMBL" id="MU004230">
    <property type="protein sequence ID" value="KAF2674272.1"/>
    <property type="molecule type" value="Genomic_DNA"/>
</dbReference>
<feature type="region of interest" description="Disordered" evidence="2">
    <location>
        <begin position="350"/>
        <end position="373"/>
    </location>
</feature>
<dbReference type="InterPro" id="IPR000555">
    <property type="entry name" value="JAMM/MPN+_dom"/>
</dbReference>
<dbReference type="PANTHER" id="PTHR10540">
    <property type="entry name" value="EUKARYOTIC TRANSLATION INITIATION FACTOR 3 SUBUNIT F-RELATED"/>
    <property type="match status" value="1"/>
</dbReference>
<reference evidence="5" key="1">
    <citation type="journal article" date="2020" name="Stud. Mycol.">
        <title>101 Dothideomycetes genomes: a test case for predicting lifestyles and emergence of pathogens.</title>
        <authorList>
            <person name="Haridas S."/>
            <person name="Albert R."/>
            <person name="Binder M."/>
            <person name="Bloem J."/>
            <person name="Labutti K."/>
            <person name="Salamov A."/>
            <person name="Andreopoulos B."/>
            <person name="Baker S."/>
            <person name="Barry K."/>
            <person name="Bills G."/>
            <person name="Bluhm B."/>
            <person name="Cannon C."/>
            <person name="Castanera R."/>
            <person name="Culley D."/>
            <person name="Daum C."/>
            <person name="Ezra D."/>
            <person name="Gonzalez J."/>
            <person name="Henrissat B."/>
            <person name="Kuo A."/>
            <person name="Liang C."/>
            <person name="Lipzen A."/>
            <person name="Lutzoni F."/>
            <person name="Magnuson J."/>
            <person name="Mondo S."/>
            <person name="Nolan M."/>
            <person name="Ohm R."/>
            <person name="Pangilinan J."/>
            <person name="Park H.-J."/>
            <person name="Ramirez L."/>
            <person name="Alfaro M."/>
            <person name="Sun H."/>
            <person name="Tritt A."/>
            <person name="Yoshinaga Y."/>
            <person name="Zwiers L.-H."/>
            <person name="Turgeon B."/>
            <person name="Goodwin S."/>
            <person name="Spatafora J."/>
            <person name="Crous P."/>
            <person name="Grigoriev I."/>
        </authorList>
    </citation>
    <scope>NUCLEOTIDE SEQUENCE</scope>
    <source>
        <strain evidence="5">CBS 115976</strain>
    </source>
</reference>